<proteinExistence type="inferred from homology"/>
<dbReference type="GO" id="GO:0045454">
    <property type="term" value="P:cell redox homeostasis"/>
    <property type="evidence" value="ECO:0007669"/>
    <property type="project" value="TreeGrafter"/>
</dbReference>
<sequence>MMLSTPLPSTTLWRLDEQGVSSGNSLQWLGQGKVLLIGVPGAFTPTCSNQHLPGLLASKDALQAAGITMLACMAVNDAFVMAAWGRQLGAEESIQMLSDGQAELTLALGLQQDASARGMGIRCKRFALLLENGVITRTWVDEPGRFELTSAEHILAELG</sequence>
<evidence type="ECO:0000256" key="4">
    <source>
        <dbReference type="RuleBase" id="RU366011"/>
    </source>
</evidence>
<feature type="domain" description="Thioredoxin" evidence="5">
    <location>
        <begin position="1"/>
        <end position="159"/>
    </location>
</feature>
<dbReference type="PROSITE" id="PS51352">
    <property type="entry name" value="THIOREDOXIN_2"/>
    <property type="match status" value="1"/>
</dbReference>
<dbReference type="GO" id="GO:0042744">
    <property type="term" value="P:hydrogen peroxide catabolic process"/>
    <property type="evidence" value="ECO:0007669"/>
    <property type="project" value="TreeGrafter"/>
</dbReference>
<organism evidence="6 7">
    <name type="scientific">Proteobacteria bacterium 228</name>
    <dbReference type="NCBI Taxonomy" id="2083153"/>
    <lineage>
        <taxon>Bacteria</taxon>
        <taxon>Pseudomonadati</taxon>
        <taxon>Pseudomonadota</taxon>
    </lineage>
</organism>
<reference evidence="6 7" key="1">
    <citation type="submission" date="2018-02" db="EMBL/GenBank/DDBJ databases">
        <title>novel marine gammaproteobacteria from coastal saline agro ecosystem.</title>
        <authorList>
            <person name="Krishnan R."/>
            <person name="Ramesh Kumar N."/>
        </authorList>
    </citation>
    <scope>NUCLEOTIDE SEQUENCE [LARGE SCALE GENOMIC DNA]</scope>
    <source>
        <strain evidence="6 7">228</strain>
    </source>
</reference>
<dbReference type="InterPro" id="IPR036249">
    <property type="entry name" value="Thioredoxin-like_sf"/>
</dbReference>
<name>A0A2S5KK79_9PROT</name>
<keyword evidence="2 4" id="KW-0560">Oxidoreductase</keyword>
<keyword evidence="4" id="KW-0049">Antioxidant</keyword>
<keyword evidence="1 4" id="KW-0575">Peroxidase</keyword>
<dbReference type="GO" id="GO:0005737">
    <property type="term" value="C:cytoplasm"/>
    <property type="evidence" value="ECO:0007669"/>
    <property type="project" value="TreeGrafter"/>
</dbReference>
<comment type="function">
    <text evidence="4">Thiol-specific peroxidase that catalyzes the reduction of hydrogen peroxide and organic hydroperoxides to water and alcohols, respectively. Plays a role in cell protection against oxidative stress by detoxifying peroxides.</text>
</comment>
<dbReference type="AlphaFoldDB" id="A0A2S5KK79"/>
<dbReference type="SUPFAM" id="SSF52833">
    <property type="entry name" value="Thioredoxin-like"/>
    <property type="match status" value="1"/>
</dbReference>
<evidence type="ECO:0000256" key="1">
    <source>
        <dbReference type="ARBA" id="ARBA00022559"/>
    </source>
</evidence>
<evidence type="ECO:0000313" key="6">
    <source>
        <dbReference type="EMBL" id="PPC74746.1"/>
    </source>
</evidence>
<dbReference type="CDD" id="cd03013">
    <property type="entry name" value="PRX5_like"/>
    <property type="match status" value="1"/>
</dbReference>
<dbReference type="PANTHER" id="PTHR10430:SF16">
    <property type="entry name" value="PEROXIREDOXIN-5, MITOCHONDRIAL"/>
    <property type="match status" value="1"/>
</dbReference>
<evidence type="ECO:0000259" key="5">
    <source>
        <dbReference type="PROSITE" id="PS51352"/>
    </source>
</evidence>
<evidence type="ECO:0000313" key="7">
    <source>
        <dbReference type="Proteomes" id="UP000238196"/>
    </source>
</evidence>
<dbReference type="Proteomes" id="UP000238196">
    <property type="component" value="Unassembled WGS sequence"/>
</dbReference>
<dbReference type="OrthoDB" id="9800621at2"/>
<dbReference type="GO" id="GO:0008379">
    <property type="term" value="F:thioredoxin peroxidase activity"/>
    <property type="evidence" value="ECO:0007669"/>
    <property type="project" value="InterPro"/>
</dbReference>
<protein>
    <recommendedName>
        <fullName evidence="4">Glutathione-dependent peroxiredoxin</fullName>
        <ecNumber evidence="4">1.11.1.27</ecNumber>
    </recommendedName>
</protein>
<dbReference type="GO" id="GO:0034599">
    <property type="term" value="P:cellular response to oxidative stress"/>
    <property type="evidence" value="ECO:0007669"/>
    <property type="project" value="InterPro"/>
</dbReference>
<gene>
    <name evidence="6" type="ORF">C4K68_23745</name>
</gene>
<dbReference type="InterPro" id="IPR037944">
    <property type="entry name" value="PRX5-like"/>
</dbReference>
<dbReference type="InterPro" id="IPR013766">
    <property type="entry name" value="Thioredoxin_domain"/>
</dbReference>
<dbReference type="InterPro" id="IPR013740">
    <property type="entry name" value="Redoxin"/>
</dbReference>
<keyword evidence="4" id="KW-0676">Redox-active center</keyword>
<evidence type="ECO:0000256" key="2">
    <source>
        <dbReference type="ARBA" id="ARBA00023002"/>
    </source>
</evidence>
<dbReference type="EMBL" id="PRLP01000127">
    <property type="protein sequence ID" value="PPC74746.1"/>
    <property type="molecule type" value="Genomic_DNA"/>
</dbReference>
<accession>A0A2S5KK79</accession>
<dbReference type="EC" id="1.11.1.27" evidence="4"/>
<dbReference type="Gene3D" id="3.40.30.10">
    <property type="entry name" value="Glutaredoxin"/>
    <property type="match status" value="1"/>
</dbReference>
<comment type="caution">
    <text evidence="6">The sequence shown here is derived from an EMBL/GenBank/DDBJ whole genome shotgun (WGS) entry which is preliminary data.</text>
</comment>
<comment type="catalytic activity">
    <reaction evidence="4">
        <text>a hydroperoxide + 2 glutathione = an alcohol + glutathione disulfide + H2O</text>
        <dbReference type="Rhea" id="RHEA:62632"/>
        <dbReference type="ChEBI" id="CHEBI:15377"/>
        <dbReference type="ChEBI" id="CHEBI:30879"/>
        <dbReference type="ChEBI" id="CHEBI:35924"/>
        <dbReference type="ChEBI" id="CHEBI:57925"/>
        <dbReference type="ChEBI" id="CHEBI:58297"/>
        <dbReference type="EC" id="1.11.1.27"/>
    </reaction>
</comment>
<evidence type="ECO:0000256" key="3">
    <source>
        <dbReference type="PIRSR" id="PIRSR637944-1"/>
    </source>
</evidence>
<comment type="similarity">
    <text evidence="4">Belongs to the peroxiredoxin family. Prx5 subfamily.</text>
</comment>
<dbReference type="PANTHER" id="PTHR10430">
    <property type="entry name" value="PEROXIREDOXIN"/>
    <property type="match status" value="1"/>
</dbReference>
<dbReference type="Pfam" id="PF08534">
    <property type="entry name" value="Redoxin"/>
    <property type="match status" value="1"/>
</dbReference>
<feature type="active site" description="Cysteine sulfenic acid (-SOH) intermediate" evidence="3">
    <location>
        <position position="47"/>
    </location>
</feature>